<evidence type="ECO:0000313" key="8">
    <source>
        <dbReference type="Proteomes" id="UP000662466"/>
    </source>
</evidence>
<feature type="compositionally biased region" description="Polar residues" evidence="6">
    <location>
        <begin position="25"/>
        <end position="41"/>
    </location>
</feature>
<sequence length="362" mass="39368">MSARKRRIDDVGNSDNDSRKKQARDSNLGSGANTGQSSSVLNAEAVAKAPKTTAAVPSQTVSGEALGTKTAPAEAEQSRDKGKQRQEQVQEAKEAAKEAAGGIPVNNNESTAGPSTAPSKQPPVKRHRRKKTDPVPDPAELVLAKIKNNPRKRVDRACDNCKMSTQTDTPSIQVHKLKCDDNPDGCAECAKRNMRCTETSASTLETHIRGGPRETDRLNREVEKLRADVDLLRQEFDLLREENRKLHRVLAGYQRAFPKYNQVFGNPPPADQASNPPPVGQAPPYTQHGVYPQDQAVGQGAGFFPPSQNPPLTGQGAGSMSLPGPSTFHLVSTFFQSHKNLPISHLLQKPLRRGKALPTRRH</sequence>
<evidence type="ECO:0000256" key="4">
    <source>
        <dbReference type="ARBA" id="ARBA00023242"/>
    </source>
</evidence>
<dbReference type="CDD" id="cd00067">
    <property type="entry name" value="GAL4"/>
    <property type="match status" value="1"/>
</dbReference>
<dbReference type="Proteomes" id="UP000662466">
    <property type="component" value="Unassembled WGS sequence"/>
</dbReference>
<feature type="coiled-coil region" evidence="5">
    <location>
        <begin position="215"/>
        <end position="249"/>
    </location>
</feature>
<dbReference type="Gene3D" id="4.10.240.10">
    <property type="entry name" value="Zn(2)-C6 fungal-type DNA-binding domain"/>
    <property type="match status" value="1"/>
</dbReference>
<feature type="region of interest" description="Disordered" evidence="6">
    <location>
        <begin position="265"/>
        <end position="319"/>
    </location>
</feature>
<dbReference type="InterPro" id="IPR001138">
    <property type="entry name" value="Zn2Cys6_DnaBD"/>
</dbReference>
<evidence type="ECO:0000256" key="1">
    <source>
        <dbReference type="ARBA" id="ARBA00023015"/>
    </source>
</evidence>
<keyword evidence="1" id="KW-0805">Transcription regulation</keyword>
<evidence type="ECO:0000256" key="2">
    <source>
        <dbReference type="ARBA" id="ARBA00023125"/>
    </source>
</evidence>
<keyword evidence="4" id="KW-0539">Nucleus</keyword>
<feature type="compositionally biased region" description="Basic and acidic residues" evidence="6">
    <location>
        <begin position="76"/>
        <end position="97"/>
    </location>
</feature>
<gene>
    <name evidence="7" type="ORF">CNMCM6106_005759</name>
</gene>
<feature type="region of interest" description="Disordered" evidence="6">
    <location>
        <begin position="1"/>
        <end position="148"/>
    </location>
</feature>
<dbReference type="GO" id="GO:0003677">
    <property type="term" value="F:DNA binding"/>
    <property type="evidence" value="ECO:0007669"/>
    <property type="project" value="UniProtKB-KW"/>
</dbReference>
<evidence type="ECO:0000256" key="3">
    <source>
        <dbReference type="ARBA" id="ARBA00023163"/>
    </source>
</evidence>
<evidence type="ECO:0000313" key="7">
    <source>
        <dbReference type="EMBL" id="KAF7171342.1"/>
    </source>
</evidence>
<evidence type="ECO:0000256" key="6">
    <source>
        <dbReference type="SAM" id="MobiDB-lite"/>
    </source>
</evidence>
<feature type="compositionally biased region" description="Polar residues" evidence="6">
    <location>
        <begin position="105"/>
        <end position="119"/>
    </location>
</feature>
<feature type="compositionally biased region" description="Pro residues" evidence="6">
    <location>
        <begin position="266"/>
        <end position="281"/>
    </location>
</feature>
<name>A0A8H6UYE5_9EURO</name>
<keyword evidence="3" id="KW-0804">Transcription</keyword>
<feature type="compositionally biased region" description="Low complexity" evidence="6">
    <location>
        <begin position="45"/>
        <end position="57"/>
    </location>
</feature>
<keyword evidence="5" id="KW-0175">Coiled coil</keyword>
<proteinExistence type="predicted"/>
<organism evidence="7 8">
    <name type="scientific">Aspergillus hiratsukae</name>
    <dbReference type="NCBI Taxonomy" id="1194566"/>
    <lineage>
        <taxon>Eukaryota</taxon>
        <taxon>Fungi</taxon>
        <taxon>Dikarya</taxon>
        <taxon>Ascomycota</taxon>
        <taxon>Pezizomycotina</taxon>
        <taxon>Eurotiomycetes</taxon>
        <taxon>Eurotiomycetidae</taxon>
        <taxon>Eurotiales</taxon>
        <taxon>Aspergillaceae</taxon>
        <taxon>Aspergillus</taxon>
        <taxon>Aspergillus subgen. Fumigati</taxon>
    </lineage>
</organism>
<dbReference type="GO" id="GO:0000981">
    <property type="term" value="F:DNA-binding transcription factor activity, RNA polymerase II-specific"/>
    <property type="evidence" value="ECO:0007669"/>
    <property type="project" value="InterPro"/>
</dbReference>
<keyword evidence="2" id="KW-0238">DNA-binding</keyword>
<evidence type="ECO:0000256" key="5">
    <source>
        <dbReference type="SAM" id="Coils"/>
    </source>
</evidence>
<dbReference type="GO" id="GO:0008270">
    <property type="term" value="F:zinc ion binding"/>
    <property type="evidence" value="ECO:0007669"/>
    <property type="project" value="InterPro"/>
</dbReference>
<dbReference type="EMBL" id="JACBAF010001937">
    <property type="protein sequence ID" value="KAF7171342.1"/>
    <property type="molecule type" value="Genomic_DNA"/>
</dbReference>
<comment type="caution">
    <text evidence="7">The sequence shown here is derived from an EMBL/GenBank/DDBJ whole genome shotgun (WGS) entry which is preliminary data.</text>
</comment>
<reference evidence="7" key="1">
    <citation type="submission" date="2020-06" db="EMBL/GenBank/DDBJ databases">
        <title>Draft genome sequences of strains closely related to Aspergillus parafelis and Aspergillus hiratsukae.</title>
        <authorList>
            <person name="Dos Santos R.A.C."/>
            <person name="Rivero-Menendez O."/>
            <person name="Steenwyk J.L."/>
            <person name="Mead M.E."/>
            <person name="Goldman G.H."/>
            <person name="Alastruey-Izquierdo A."/>
            <person name="Rokas A."/>
        </authorList>
    </citation>
    <scope>NUCLEOTIDE SEQUENCE</scope>
    <source>
        <strain evidence="7">CNM-CM6106</strain>
    </source>
</reference>
<accession>A0A8H6UYE5</accession>
<dbReference type="InterPro" id="IPR036864">
    <property type="entry name" value="Zn2-C6_fun-type_DNA-bd_sf"/>
</dbReference>
<protein>
    <submittedName>
        <fullName evidence="7">Uncharacterized protein</fullName>
    </submittedName>
</protein>
<dbReference type="AlphaFoldDB" id="A0A8H6UYE5"/>